<dbReference type="Proteomes" id="UP000243904">
    <property type="component" value="Chromosome I"/>
</dbReference>
<keyword evidence="4" id="KW-1185">Reference proteome</keyword>
<evidence type="ECO:0000313" key="4">
    <source>
        <dbReference type="Proteomes" id="UP000243904"/>
    </source>
</evidence>
<feature type="transmembrane region" description="Helical" evidence="1">
    <location>
        <begin position="12"/>
        <end position="33"/>
    </location>
</feature>
<proteinExistence type="predicted"/>
<dbReference type="EMBL" id="LT629750">
    <property type="protein sequence ID" value="SDT61632.1"/>
    <property type="molecule type" value="Genomic_DNA"/>
</dbReference>
<evidence type="ECO:0000313" key="2">
    <source>
        <dbReference type="EMBL" id="SDR79251.1"/>
    </source>
</evidence>
<name>A0A1H1LXM8_9BRAD</name>
<organism evidence="2 4">
    <name type="scientific">Bradyrhizobium canariense</name>
    <dbReference type="NCBI Taxonomy" id="255045"/>
    <lineage>
        <taxon>Bacteria</taxon>
        <taxon>Pseudomonadati</taxon>
        <taxon>Pseudomonadota</taxon>
        <taxon>Alphaproteobacteria</taxon>
        <taxon>Hyphomicrobiales</taxon>
        <taxon>Nitrobacteraceae</taxon>
        <taxon>Bradyrhizobium</taxon>
    </lineage>
</organism>
<protein>
    <submittedName>
        <fullName evidence="2">Uncharacterized protein</fullName>
    </submittedName>
</protein>
<reference evidence="2" key="1">
    <citation type="submission" date="2016-10" db="EMBL/GenBank/DDBJ databases">
        <authorList>
            <person name="de Groot N.N."/>
        </authorList>
    </citation>
    <scope>NUCLEOTIDE SEQUENCE [LARGE SCALE GENOMIC DNA]</scope>
    <source>
        <strain evidence="2">GAS369</strain>
    </source>
</reference>
<evidence type="ECO:0000313" key="3">
    <source>
        <dbReference type="EMBL" id="SDT61632.1"/>
    </source>
</evidence>
<gene>
    <name evidence="2" type="ORF">SAMN05444158_0008</name>
    <name evidence="3" type="ORF">SAMN05444158_7535</name>
</gene>
<reference evidence="4" key="2">
    <citation type="submission" date="2016-10" db="EMBL/GenBank/DDBJ databases">
        <authorList>
            <person name="Varghese N."/>
            <person name="Submissions S."/>
        </authorList>
    </citation>
    <scope>NUCLEOTIDE SEQUENCE [LARGE SCALE GENOMIC DNA]</scope>
    <source>
        <strain evidence="4">GAS369</strain>
    </source>
</reference>
<keyword evidence="1" id="KW-0472">Membrane</keyword>
<keyword evidence="1" id="KW-1133">Transmembrane helix</keyword>
<dbReference type="AlphaFoldDB" id="A0A1H1LXM8"/>
<accession>A0A1H1LXM8</accession>
<evidence type="ECO:0000256" key="1">
    <source>
        <dbReference type="SAM" id="Phobius"/>
    </source>
</evidence>
<sequence>MTLLNKVFTTKTLLQIIFVLAAAVIMKAASLHYDFSWATALAAG</sequence>
<dbReference type="RefSeq" id="WP_283806822.1">
    <property type="nucleotide sequence ID" value="NZ_LT629750.1"/>
</dbReference>
<dbReference type="EMBL" id="LT629750">
    <property type="protein sequence ID" value="SDR79251.1"/>
    <property type="molecule type" value="Genomic_DNA"/>
</dbReference>
<keyword evidence="1" id="KW-0812">Transmembrane</keyword>